<dbReference type="InterPro" id="IPR003930">
    <property type="entry name" value="K_chnl_Ca-activ_BK_bsu"/>
</dbReference>
<feature type="transmembrane region" description="Helical" evidence="10">
    <location>
        <begin position="144"/>
        <end position="165"/>
    </location>
</feature>
<evidence type="ECO:0000256" key="3">
    <source>
        <dbReference type="ARBA" id="ARBA00022692"/>
    </source>
</evidence>
<evidence type="ECO:0000256" key="2">
    <source>
        <dbReference type="ARBA" id="ARBA00022448"/>
    </source>
</evidence>
<keyword evidence="7" id="KW-0325">Glycoprotein</keyword>
<name>A0A3M6V4L5_POCDA</name>
<dbReference type="AlphaFoldDB" id="A0A3M6V4L5"/>
<keyword evidence="6 10" id="KW-0472">Membrane</keyword>
<proteinExistence type="predicted"/>
<protein>
    <submittedName>
        <fullName evidence="11">Uncharacterized protein</fullName>
    </submittedName>
</protein>
<feature type="transmembrane region" description="Helical" evidence="10">
    <location>
        <begin position="287"/>
        <end position="309"/>
    </location>
</feature>
<keyword evidence="5" id="KW-0406">Ion transport</keyword>
<comment type="subcellular location">
    <subcellularLocation>
        <location evidence="1">Membrane</location>
        <topology evidence="1">Multi-pass membrane protein</topology>
    </subcellularLocation>
</comment>
<evidence type="ECO:0000256" key="6">
    <source>
        <dbReference type="ARBA" id="ARBA00023136"/>
    </source>
</evidence>
<keyword evidence="8" id="KW-0407">Ion channel</keyword>
<keyword evidence="2" id="KW-0813">Transport</keyword>
<dbReference type="STRING" id="46731.A0A3M6V4L5"/>
<dbReference type="Pfam" id="PF03185">
    <property type="entry name" value="CaKB"/>
    <property type="match status" value="1"/>
</dbReference>
<evidence type="ECO:0000256" key="5">
    <source>
        <dbReference type="ARBA" id="ARBA00023065"/>
    </source>
</evidence>
<dbReference type="GO" id="GO:0005513">
    <property type="term" value="P:detection of calcium ion"/>
    <property type="evidence" value="ECO:0007669"/>
    <property type="project" value="TreeGrafter"/>
</dbReference>
<feature type="compositionally biased region" description="Polar residues" evidence="9">
    <location>
        <begin position="47"/>
        <end position="66"/>
    </location>
</feature>
<organism evidence="11 12">
    <name type="scientific">Pocillopora damicornis</name>
    <name type="common">Cauliflower coral</name>
    <name type="synonym">Millepora damicornis</name>
    <dbReference type="NCBI Taxonomy" id="46731"/>
    <lineage>
        <taxon>Eukaryota</taxon>
        <taxon>Metazoa</taxon>
        <taxon>Cnidaria</taxon>
        <taxon>Anthozoa</taxon>
        <taxon>Hexacorallia</taxon>
        <taxon>Scleractinia</taxon>
        <taxon>Astrocoeniina</taxon>
        <taxon>Pocilloporidae</taxon>
        <taxon>Pocillopora</taxon>
    </lineage>
</organism>
<keyword evidence="4 10" id="KW-1133">Transmembrane helix</keyword>
<sequence>MDAQKESRLVGTVVHSNDESNGGQRGTGMEPPPPYTQVPQYREENPQVIQNPTIQQQWPTQPGSNFAGSAQQGQQQPSYSQQPGAFHLYNTGYPRQYYPGPNVVSGEVNHRRQQEITIQQGIANTVVISRRYPRRSCAYRLTRLGVSFFLVGLVLLIVLGVLIVHPTMNDMKLKKAVCTVTSSKMTGEDKSCSCGRYCSSSYPCLEIRVGYHASGEEHIAYLYENVYDSKNKCSTQPCNTYGNVESVSSFENKYGRVHDTYTCFYNQKKLDEVFLTRSSVKSDEMKILHCILWPMLIIAMSVGLLGTLFCRSKGHCCFKKTNGSSVPYQGLQPTA</sequence>
<evidence type="ECO:0000313" key="11">
    <source>
        <dbReference type="EMBL" id="RMX60845.1"/>
    </source>
</evidence>
<dbReference type="OrthoDB" id="5973433at2759"/>
<dbReference type="GO" id="GO:0015269">
    <property type="term" value="F:calcium-activated potassium channel activity"/>
    <property type="evidence" value="ECO:0007669"/>
    <property type="project" value="InterPro"/>
</dbReference>
<feature type="compositionally biased region" description="Low complexity" evidence="9">
    <location>
        <begin position="67"/>
        <end position="85"/>
    </location>
</feature>
<evidence type="ECO:0000256" key="9">
    <source>
        <dbReference type="SAM" id="MobiDB-lite"/>
    </source>
</evidence>
<dbReference type="PANTHER" id="PTHR10258:SF8">
    <property type="entry name" value="CALCIUM-ACTIVATED POTASSIUM CHANNEL BK ALPHA SUBUNIT DOMAIN-CONTAINING PROTEIN"/>
    <property type="match status" value="1"/>
</dbReference>
<keyword evidence="3 10" id="KW-0812">Transmembrane</keyword>
<dbReference type="Proteomes" id="UP000275408">
    <property type="component" value="Unassembled WGS sequence"/>
</dbReference>
<evidence type="ECO:0000256" key="10">
    <source>
        <dbReference type="SAM" id="Phobius"/>
    </source>
</evidence>
<reference evidence="11 12" key="1">
    <citation type="journal article" date="2018" name="Sci. Rep.">
        <title>Comparative analysis of the Pocillopora damicornis genome highlights role of immune system in coral evolution.</title>
        <authorList>
            <person name="Cunning R."/>
            <person name="Bay R.A."/>
            <person name="Gillette P."/>
            <person name="Baker A.C."/>
            <person name="Traylor-Knowles N."/>
        </authorList>
    </citation>
    <scope>NUCLEOTIDE SEQUENCE [LARGE SCALE GENOMIC DNA]</scope>
    <source>
        <strain evidence="11">RSMAS</strain>
        <tissue evidence="11">Whole animal</tissue>
    </source>
</reference>
<accession>A0A3M6V4L5</accession>
<dbReference type="GO" id="GO:0008076">
    <property type="term" value="C:voltage-gated potassium channel complex"/>
    <property type="evidence" value="ECO:0007669"/>
    <property type="project" value="TreeGrafter"/>
</dbReference>
<keyword evidence="12" id="KW-1185">Reference proteome</keyword>
<dbReference type="GO" id="GO:0015459">
    <property type="term" value="F:potassium channel regulator activity"/>
    <property type="evidence" value="ECO:0007669"/>
    <property type="project" value="TreeGrafter"/>
</dbReference>
<evidence type="ECO:0000256" key="7">
    <source>
        <dbReference type="ARBA" id="ARBA00023180"/>
    </source>
</evidence>
<evidence type="ECO:0000256" key="8">
    <source>
        <dbReference type="ARBA" id="ARBA00023303"/>
    </source>
</evidence>
<evidence type="ECO:0000256" key="1">
    <source>
        <dbReference type="ARBA" id="ARBA00004141"/>
    </source>
</evidence>
<comment type="caution">
    <text evidence="11">The sequence shown here is derived from an EMBL/GenBank/DDBJ whole genome shotgun (WGS) entry which is preliminary data.</text>
</comment>
<dbReference type="EMBL" id="RCHS01000100">
    <property type="protein sequence ID" value="RMX60845.1"/>
    <property type="molecule type" value="Genomic_DNA"/>
</dbReference>
<feature type="region of interest" description="Disordered" evidence="9">
    <location>
        <begin position="1"/>
        <end position="85"/>
    </location>
</feature>
<dbReference type="PANTHER" id="PTHR10258">
    <property type="entry name" value="CALCIUM-ACTIVATED POTASSIUM CHANNEL SUBUNIT BETA"/>
    <property type="match status" value="1"/>
</dbReference>
<evidence type="ECO:0000313" key="12">
    <source>
        <dbReference type="Proteomes" id="UP000275408"/>
    </source>
</evidence>
<gene>
    <name evidence="11" type="ORF">pdam_00007765</name>
</gene>
<evidence type="ECO:0000256" key="4">
    <source>
        <dbReference type="ARBA" id="ARBA00022989"/>
    </source>
</evidence>